<dbReference type="Gene3D" id="3.40.350.10">
    <property type="entry name" value="Creatinase/prolidase N-terminal domain"/>
    <property type="match status" value="2"/>
</dbReference>
<evidence type="ECO:0000256" key="7">
    <source>
        <dbReference type="ARBA" id="ARBA00022438"/>
    </source>
</evidence>
<feature type="domain" description="Peptidase M24 C-terminal" evidence="18">
    <location>
        <begin position="551"/>
        <end position="611"/>
    </location>
</feature>
<dbReference type="FunFam" id="3.40.350.10:FF:000003">
    <property type="entry name" value="Xaa-pro aminopeptidase P"/>
    <property type="match status" value="1"/>
</dbReference>
<evidence type="ECO:0000259" key="17">
    <source>
        <dbReference type="Pfam" id="PF01321"/>
    </source>
</evidence>
<dbReference type="SUPFAM" id="SSF55920">
    <property type="entry name" value="Creatinase/aminopeptidase"/>
    <property type="match status" value="1"/>
</dbReference>
<comment type="cofactor">
    <cofactor evidence="2">
        <name>Mn(2+)</name>
        <dbReference type="ChEBI" id="CHEBI:29035"/>
    </cofactor>
</comment>
<dbReference type="SUPFAM" id="SSF53092">
    <property type="entry name" value="Creatinase/prolidase N-terminal domain"/>
    <property type="match status" value="1"/>
</dbReference>
<dbReference type="Proteomes" id="UP000039046">
    <property type="component" value="Unassembled WGS sequence"/>
</dbReference>
<evidence type="ECO:0000259" key="18">
    <source>
        <dbReference type="Pfam" id="PF16188"/>
    </source>
</evidence>
<evidence type="ECO:0000256" key="14">
    <source>
        <dbReference type="ARBA" id="ARBA00032413"/>
    </source>
</evidence>
<dbReference type="InterPro" id="IPR033740">
    <property type="entry name" value="Pept_M24B"/>
</dbReference>
<evidence type="ECO:0000259" key="16">
    <source>
        <dbReference type="Pfam" id="PF00557"/>
    </source>
</evidence>
<dbReference type="PROSITE" id="PS00491">
    <property type="entry name" value="PROLINE_PEPTIDASE"/>
    <property type="match status" value="1"/>
</dbReference>
<dbReference type="InterPro" id="IPR029149">
    <property type="entry name" value="Creatin/AminoP/Spt16_N"/>
</dbReference>
<dbReference type="Gene3D" id="3.90.230.10">
    <property type="entry name" value="Creatinase/methionine aminopeptidase superfamily"/>
    <property type="match status" value="1"/>
</dbReference>
<dbReference type="GO" id="GO:0046872">
    <property type="term" value="F:metal ion binding"/>
    <property type="evidence" value="ECO:0007669"/>
    <property type="project" value="UniProtKB-KW"/>
</dbReference>
<evidence type="ECO:0000256" key="10">
    <source>
        <dbReference type="ARBA" id="ARBA00022801"/>
    </source>
</evidence>
<evidence type="ECO:0000256" key="4">
    <source>
        <dbReference type="ARBA" id="ARBA00008766"/>
    </source>
</evidence>
<evidence type="ECO:0000256" key="13">
    <source>
        <dbReference type="ARBA" id="ARBA00030849"/>
    </source>
</evidence>
<keyword evidence="8" id="KW-0645">Protease</keyword>
<feature type="domain" description="Creatinase N-terminal" evidence="17">
    <location>
        <begin position="8"/>
        <end position="131"/>
    </location>
</feature>
<reference evidence="19 20" key="1">
    <citation type="journal article" date="2015" name="Genome Announc.">
        <title>Draft Genome Sequence and Gene Annotation of the Entomopathogenic Fungus Verticillium hemipterigenum.</title>
        <authorList>
            <person name="Horn F."/>
            <person name="Habel A."/>
            <person name="Scharf D.H."/>
            <person name="Dworschak J."/>
            <person name="Brakhage A.A."/>
            <person name="Guthke R."/>
            <person name="Hertweck C."/>
            <person name="Linde J."/>
        </authorList>
    </citation>
    <scope>NUCLEOTIDE SEQUENCE [LARGE SCALE GENOMIC DNA]</scope>
</reference>
<proteinExistence type="inferred from homology"/>
<dbReference type="InterPro" id="IPR032416">
    <property type="entry name" value="Peptidase_M24_C"/>
</dbReference>
<dbReference type="CDD" id="cd01085">
    <property type="entry name" value="APP"/>
    <property type="match status" value="1"/>
</dbReference>
<dbReference type="Pfam" id="PF00557">
    <property type="entry name" value="Peptidase_M24"/>
    <property type="match status" value="1"/>
</dbReference>
<feature type="domain" description="Peptidase M24" evidence="16">
    <location>
        <begin position="322"/>
        <end position="538"/>
    </location>
</feature>
<gene>
    <name evidence="19" type="ORF">VHEMI01458</name>
</gene>
<dbReference type="Pfam" id="PF16188">
    <property type="entry name" value="Peptidase_M24_C"/>
    <property type="match status" value="1"/>
</dbReference>
<evidence type="ECO:0000256" key="3">
    <source>
        <dbReference type="ARBA" id="ARBA00002443"/>
    </source>
</evidence>
<dbReference type="InterPro" id="IPR000587">
    <property type="entry name" value="Creatinase_N"/>
</dbReference>
<evidence type="ECO:0000256" key="2">
    <source>
        <dbReference type="ARBA" id="ARBA00001936"/>
    </source>
</evidence>
<evidence type="ECO:0000313" key="19">
    <source>
        <dbReference type="EMBL" id="CEJ81323.1"/>
    </source>
</evidence>
<dbReference type="EC" id="3.4.11.9" evidence="5"/>
<dbReference type="Pfam" id="PF01321">
    <property type="entry name" value="Creatinase_N"/>
    <property type="match status" value="1"/>
</dbReference>
<evidence type="ECO:0000256" key="1">
    <source>
        <dbReference type="ARBA" id="ARBA00001424"/>
    </source>
</evidence>
<dbReference type="EMBL" id="CDHN01000001">
    <property type="protein sequence ID" value="CEJ81323.1"/>
    <property type="molecule type" value="Genomic_DNA"/>
</dbReference>
<evidence type="ECO:0000256" key="6">
    <source>
        <dbReference type="ARBA" id="ARBA00020658"/>
    </source>
</evidence>
<dbReference type="InterPro" id="IPR050422">
    <property type="entry name" value="X-Pro_aminopeptidase_P"/>
</dbReference>
<dbReference type="InterPro" id="IPR036005">
    <property type="entry name" value="Creatinase/aminopeptidase-like"/>
</dbReference>
<dbReference type="InterPro" id="IPR000994">
    <property type="entry name" value="Pept_M24"/>
</dbReference>
<evidence type="ECO:0000256" key="9">
    <source>
        <dbReference type="ARBA" id="ARBA00022723"/>
    </source>
</evidence>
<comment type="similarity">
    <text evidence="4 15">Belongs to the peptidase M24B family.</text>
</comment>
<keyword evidence="7" id="KW-0031">Aminopeptidase</keyword>
<dbReference type="STRING" id="1531966.A0A0A1SLY8"/>
<sequence length="612" mass="67338">MVVNTTDRLQRLRALMKQNGADVYIAPSGDAHASEYIAACDGRREYVSGFDGSAGIAVIAPDAAALSTDGRYFNQASQQIDNSWTLLKEGLKDVPTWEEWAAEKAKGGKVVAVDPTLISAKDAKTLQALIQSRGGSKLLGLEQNLIDEVWGSERPARPSQPVFVHPNDYAGQSVTDKLVSLRADLARVNSMGIYITMLDEIAYLFNLRGSDIPFNPVFYSYAVVTPTSAALYVEKSKLDTAALAHLAESGVEVKSYDEFLSDAKAHYQSSTAGQRGTGKFHITSTGSWALQLALGGGNLVEEIKSPITFSKSVKNETELVGFRACHIRDGAAISEYFAWLEDQIVNQKATLTEAEAADKLDECRRRRNLYKGQSFPTISSSGPNAAVMHYQPEHGKCSVIDPSKIYLCDSGAQYLDGTTDTTRTLHFGTPAEKEKEAYTAALKALISLHKAIFPQGVSGFALDVVARQHLWNKGWDYRHGTGHGVGSFLNVHEGPMGIGVRPHYVETPLVAGNVLSNEPGYYEDGSFGIRIENMMIVKQVETKYCFGDRSYLGFENLTMVPYSRKLMNLDDLTCEEKEWLNQANKLILQNIKPQFEGDALTLAWLERETQPY</sequence>
<organism evidence="19 20">
    <name type="scientific">[Torrubiella] hemipterigena</name>
    <dbReference type="NCBI Taxonomy" id="1531966"/>
    <lineage>
        <taxon>Eukaryota</taxon>
        <taxon>Fungi</taxon>
        <taxon>Dikarya</taxon>
        <taxon>Ascomycota</taxon>
        <taxon>Pezizomycotina</taxon>
        <taxon>Sordariomycetes</taxon>
        <taxon>Hypocreomycetidae</taxon>
        <taxon>Hypocreales</taxon>
        <taxon>Clavicipitaceae</taxon>
        <taxon>Clavicipitaceae incertae sedis</taxon>
        <taxon>'Torrubiella' clade</taxon>
    </lineage>
</organism>
<keyword evidence="10" id="KW-0378">Hydrolase</keyword>
<dbReference type="PANTHER" id="PTHR43763:SF6">
    <property type="entry name" value="XAA-PRO AMINOPEPTIDASE 1"/>
    <property type="match status" value="1"/>
</dbReference>
<accession>A0A0A1SLY8</accession>
<comment type="catalytic activity">
    <reaction evidence="1">
        <text>Release of any N-terminal amino acid, including proline, that is linked to proline, even from a dipeptide or tripeptide.</text>
        <dbReference type="EC" id="3.4.11.9"/>
    </reaction>
</comment>
<dbReference type="GO" id="GO:0006508">
    <property type="term" value="P:proteolysis"/>
    <property type="evidence" value="ECO:0007669"/>
    <property type="project" value="UniProtKB-KW"/>
</dbReference>
<keyword evidence="11" id="KW-0482">Metalloprotease</keyword>
<keyword evidence="20" id="KW-1185">Reference proteome</keyword>
<dbReference type="PANTHER" id="PTHR43763">
    <property type="entry name" value="XAA-PRO AMINOPEPTIDASE 1"/>
    <property type="match status" value="1"/>
</dbReference>
<evidence type="ECO:0000256" key="5">
    <source>
        <dbReference type="ARBA" id="ARBA00012574"/>
    </source>
</evidence>
<keyword evidence="12" id="KW-0464">Manganese</keyword>
<dbReference type="HOGENOM" id="CLU_011781_2_3_1"/>
<dbReference type="OrthoDB" id="9995434at2759"/>
<dbReference type="FunFam" id="3.90.230.10:FF:000007">
    <property type="entry name" value="Xaa-Pro aminopeptidase P"/>
    <property type="match status" value="1"/>
</dbReference>
<dbReference type="AlphaFoldDB" id="A0A0A1SLY8"/>
<evidence type="ECO:0000256" key="12">
    <source>
        <dbReference type="ARBA" id="ARBA00023211"/>
    </source>
</evidence>
<protein>
    <recommendedName>
        <fullName evidence="6">Probable Xaa-Pro aminopeptidase P</fullName>
        <ecNumber evidence="5">3.4.11.9</ecNumber>
    </recommendedName>
    <alternativeName>
        <fullName evidence="13">Aminoacylproline aminopeptidase</fullName>
    </alternativeName>
    <alternativeName>
        <fullName evidence="14">Prolidase</fullName>
    </alternativeName>
</protein>
<evidence type="ECO:0000256" key="15">
    <source>
        <dbReference type="RuleBase" id="RU000590"/>
    </source>
</evidence>
<comment type="function">
    <text evidence="3">Catalyzes the removal of a penultimate prolyl residue from the N-termini of peptides.</text>
</comment>
<evidence type="ECO:0000256" key="11">
    <source>
        <dbReference type="ARBA" id="ARBA00023049"/>
    </source>
</evidence>
<keyword evidence="9 15" id="KW-0479">Metal-binding</keyword>
<dbReference type="InterPro" id="IPR001131">
    <property type="entry name" value="Peptidase_M24B_aminopep-P_CS"/>
</dbReference>
<evidence type="ECO:0000313" key="20">
    <source>
        <dbReference type="Proteomes" id="UP000039046"/>
    </source>
</evidence>
<dbReference type="GO" id="GO:0005737">
    <property type="term" value="C:cytoplasm"/>
    <property type="evidence" value="ECO:0007669"/>
    <property type="project" value="UniProtKB-ARBA"/>
</dbReference>
<name>A0A0A1SLY8_9HYPO</name>
<dbReference type="Pfam" id="PF16189">
    <property type="entry name" value="Creatinase_N_2"/>
    <property type="match status" value="1"/>
</dbReference>
<dbReference type="GO" id="GO:0070006">
    <property type="term" value="F:metalloaminopeptidase activity"/>
    <property type="evidence" value="ECO:0007669"/>
    <property type="project" value="InterPro"/>
</dbReference>
<evidence type="ECO:0000256" key="8">
    <source>
        <dbReference type="ARBA" id="ARBA00022670"/>
    </source>
</evidence>